<dbReference type="AlphaFoldDB" id="A0A409XQQ8"/>
<gene>
    <name evidence="2" type="ORF">CVT25_003527</name>
</gene>
<feature type="compositionally biased region" description="Polar residues" evidence="1">
    <location>
        <begin position="266"/>
        <end position="277"/>
    </location>
</feature>
<protein>
    <submittedName>
        <fullName evidence="2">Uncharacterized protein</fullName>
    </submittedName>
</protein>
<evidence type="ECO:0000313" key="2">
    <source>
        <dbReference type="EMBL" id="PPQ93145.1"/>
    </source>
</evidence>
<dbReference type="EMBL" id="NHYD01000842">
    <property type="protein sequence ID" value="PPQ93145.1"/>
    <property type="molecule type" value="Genomic_DNA"/>
</dbReference>
<name>A0A409XQQ8_PSICY</name>
<sequence length="467" mass="49740">MEHQYRRGIYRPKAQRLSISLAPLVAQRSLLFRVKADLATKTHYGELTPTEESDSASTSASASQSPALFVVTASASARLISAALSALSTCSVYSQESWQGASPFAPAPAAAPARAHAALLLDVDDTRRHAIAFSPSVQWEALSDDAESVDMADVVEAGVQTPLLSAGASAVAVVPADGIFSSREGKDLQVNTKAHLRLSTSSSILSPFFRGGIPSLSLELTPVKVSEIKEAEVAPTAPSKIRASAAKRISRHAKAFGKAMGHLSMPPSSSSKKDGLTTTMSKDIISRRQTTAMVITHLHLGKFADYKLPDIVIPRLSPIASSLPDNTVCTQSQSIPVRPRPPRSIRPPPTTTNSSSNTIQNQTHGQRSTTPPPPIAVPATITAARKGHRRYNSSPAVPHFNVSEFKGWNRADMPPMPAMPPRSELEKFRLGSAPPRPPRSLARGVDGAVAAADSVMRRRVRAATVDC</sequence>
<feature type="compositionally biased region" description="Low complexity" evidence="1">
    <location>
        <begin position="351"/>
        <end position="363"/>
    </location>
</feature>
<organism evidence="2 3">
    <name type="scientific">Psilocybe cyanescens</name>
    <dbReference type="NCBI Taxonomy" id="93625"/>
    <lineage>
        <taxon>Eukaryota</taxon>
        <taxon>Fungi</taxon>
        <taxon>Dikarya</taxon>
        <taxon>Basidiomycota</taxon>
        <taxon>Agaricomycotina</taxon>
        <taxon>Agaricomycetes</taxon>
        <taxon>Agaricomycetidae</taxon>
        <taxon>Agaricales</taxon>
        <taxon>Agaricineae</taxon>
        <taxon>Strophariaceae</taxon>
        <taxon>Psilocybe</taxon>
    </lineage>
</organism>
<dbReference type="Proteomes" id="UP000283269">
    <property type="component" value="Unassembled WGS sequence"/>
</dbReference>
<evidence type="ECO:0000256" key="1">
    <source>
        <dbReference type="SAM" id="MobiDB-lite"/>
    </source>
</evidence>
<evidence type="ECO:0000313" key="3">
    <source>
        <dbReference type="Proteomes" id="UP000283269"/>
    </source>
</evidence>
<dbReference type="InParanoid" id="A0A409XQQ8"/>
<proteinExistence type="predicted"/>
<feature type="region of interest" description="Disordered" evidence="1">
    <location>
        <begin position="258"/>
        <end position="277"/>
    </location>
</feature>
<comment type="caution">
    <text evidence="2">The sequence shown here is derived from an EMBL/GenBank/DDBJ whole genome shotgun (WGS) entry which is preliminary data.</text>
</comment>
<dbReference type="OrthoDB" id="3067187at2759"/>
<feature type="compositionally biased region" description="Pro residues" evidence="1">
    <location>
        <begin position="338"/>
        <end position="350"/>
    </location>
</feature>
<feature type="region of interest" description="Disordered" evidence="1">
    <location>
        <begin position="322"/>
        <end position="377"/>
    </location>
</feature>
<keyword evidence="3" id="KW-1185">Reference proteome</keyword>
<reference evidence="2 3" key="1">
    <citation type="journal article" date="2018" name="Evol. Lett.">
        <title>Horizontal gene cluster transfer increased hallucinogenic mushroom diversity.</title>
        <authorList>
            <person name="Reynolds H.T."/>
            <person name="Vijayakumar V."/>
            <person name="Gluck-Thaler E."/>
            <person name="Korotkin H.B."/>
            <person name="Matheny P.B."/>
            <person name="Slot J.C."/>
        </authorList>
    </citation>
    <scope>NUCLEOTIDE SEQUENCE [LARGE SCALE GENOMIC DNA]</scope>
    <source>
        <strain evidence="2 3">2631</strain>
    </source>
</reference>
<accession>A0A409XQQ8</accession>